<dbReference type="EMBL" id="LBMM01018477">
    <property type="protein sequence ID" value="KMQ83776.1"/>
    <property type="molecule type" value="Genomic_DNA"/>
</dbReference>
<name>A0A0J7K0T0_LASNI</name>
<proteinExistence type="predicted"/>
<sequence>MPGVLIEQVGNVMYNILLDSNRKQPLVRCHTNQLMARYLDDEDQRTDSETKLPLDLLIDEFRDDHVNDSQSEIFVTLSNSIPSTDDELDELAQEKPLEARPRKATRQPSYLNDYEL</sequence>
<reference evidence="2 3" key="1">
    <citation type="submission" date="2015-04" db="EMBL/GenBank/DDBJ databases">
        <title>Lasius niger genome sequencing.</title>
        <authorList>
            <person name="Konorov E.A."/>
            <person name="Nikitin M.A."/>
            <person name="Kirill M.V."/>
            <person name="Chang P."/>
        </authorList>
    </citation>
    <scope>NUCLEOTIDE SEQUENCE [LARGE SCALE GENOMIC DNA]</scope>
    <source>
        <tissue evidence="2">Whole</tissue>
    </source>
</reference>
<feature type="compositionally biased region" description="Basic and acidic residues" evidence="1">
    <location>
        <begin position="92"/>
        <end position="101"/>
    </location>
</feature>
<evidence type="ECO:0000313" key="2">
    <source>
        <dbReference type="EMBL" id="KMQ83776.1"/>
    </source>
</evidence>
<dbReference type="PaxDb" id="67767-A0A0J7K0T0"/>
<gene>
    <name evidence="2" type="ORF">RF55_19123</name>
</gene>
<accession>A0A0J7K0T0</accession>
<dbReference type="Proteomes" id="UP000036403">
    <property type="component" value="Unassembled WGS sequence"/>
</dbReference>
<comment type="caution">
    <text evidence="2">The sequence shown here is derived from an EMBL/GenBank/DDBJ whole genome shotgun (WGS) entry which is preliminary data.</text>
</comment>
<dbReference type="OrthoDB" id="8046460at2759"/>
<feature type="region of interest" description="Disordered" evidence="1">
    <location>
        <begin position="90"/>
        <end position="116"/>
    </location>
</feature>
<protein>
    <submittedName>
        <fullName evidence="2">Uncharacterized protein</fullName>
    </submittedName>
</protein>
<evidence type="ECO:0000256" key="1">
    <source>
        <dbReference type="SAM" id="MobiDB-lite"/>
    </source>
</evidence>
<keyword evidence="3" id="KW-1185">Reference proteome</keyword>
<organism evidence="2 3">
    <name type="scientific">Lasius niger</name>
    <name type="common">Black garden ant</name>
    <dbReference type="NCBI Taxonomy" id="67767"/>
    <lineage>
        <taxon>Eukaryota</taxon>
        <taxon>Metazoa</taxon>
        <taxon>Ecdysozoa</taxon>
        <taxon>Arthropoda</taxon>
        <taxon>Hexapoda</taxon>
        <taxon>Insecta</taxon>
        <taxon>Pterygota</taxon>
        <taxon>Neoptera</taxon>
        <taxon>Endopterygota</taxon>
        <taxon>Hymenoptera</taxon>
        <taxon>Apocrita</taxon>
        <taxon>Aculeata</taxon>
        <taxon>Formicoidea</taxon>
        <taxon>Formicidae</taxon>
        <taxon>Formicinae</taxon>
        <taxon>Lasius</taxon>
        <taxon>Lasius</taxon>
    </lineage>
</organism>
<evidence type="ECO:0000313" key="3">
    <source>
        <dbReference type="Proteomes" id="UP000036403"/>
    </source>
</evidence>
<dbReference type="AlphaFoldDB" id="A0A0J7K0T0"/>